<dbReference type="RefSeq" id="WP_160553828.1">
    <property type="nucleotide sequence ID" value="NZ_CP047650.1"/>
</dbReference>
<evidence type="ECO:0000256" key="2">
    <source>
        <dbReference type="ARBA" id="ARBA00022729"/>
    </source>
</evidence>
<proteinExistence type="inferred from homology"/>
<gene>
    <name evidence="3" type="primary">sctC</name>
    <name evidence="8" type="ORF">GT347_19740</name>
</gene>
<dbReference type="Pfam" id="PF03958">
    <property type="entry name" value="Secretin_N"/>
    <property type="match status" value="2"/>
</dbReference>
<comment type="similarity">
    <text evidence="3">Belongs to the bacterial secretin family. T3SS SctC subfamily.</text>
</comment>
<keyword evidence="2 3" id="KW-0732">Signal</keyword>
<dbReference type="AlphaFoldDB" id="A0A857J8H4"/>
<keyword evidence="3" id="KW-0472">Membrane</keyword>
<dbReference type="InterPro" id="IPR050810">
    <property type="entry name" value="Bact_Secretion_Sys_Channel"/>
</dbReference>
<protein>
    <recommendedName>
        <fullName evidence="3">Type 3 secretion system secretin</fullName>
        <shortName evidence="3">T3SS secretin</shortName>
    </recommendedName>
</protein>
<sequence length="575" mass="61920" precursor="true">MQNRKAPGSRRMDRGARLALVLWMGMAACLAQAAPLKFRSANFKYVVDGKPIREVLRDFGASQGMVVAVAPEVEGSVVGKFDLTPRQFIDLLALSYGFVYYYNGAVLHVSASQGMHSTLVQLSYARVRQLRETLERMNVSEPRFPIVYDEIANTALVVGPQEYVDVIREISIQLEKRTRTGGRSVTRIFPLRYTRAADRPGTDGEVQPGIASLLQELYNKGGQGNSGAGASLLRSERSLSDRVAPALGSAQQESPVDTGSLALRRTFNIQPKPATAATTGGAPAGSGAGTSGFAPTAPAPLAGASEQEEREDESLPVILPDADGNNIVVRDLPERMPAYEALIASLDTQPRMIEIAVQIIDIDDSALREVGVDWNLSSRHLLGGSASSIATKATEGGLLTAIIGNSGQALLTRIAALEQQGQARISSQPRVATLNNIAAVMSSEKTFYVKVPGYQSSSLYNVSAGLDMKVTPTATREADGYRIRLEVRIDDGQVSTTETVDSLPTVSRSQIGTQAFVRQDESLLLAGHTVERTEERNSGVPLLQDLPVVGAAFRQKSVSRNRTERLFLVTPRVLD</sequence>
<dbReference type="InterPro" id="IPR005644">
    <property type="entry name" value="NolW-like"/>
</dbReference>
<dbReference type="KEGG" id="xyk:GT347_19740"/>
<feature type="chain" id="PRO_5033175273" description="Type 3 secretion system secretin" evidence="3">
    <location>
        <begin position="34"/>
        <end position="575"/>
    </location>
</feature>
<keyword evidence="3" id="KW-0998">Cell outer membrane</keyword>
<dbReference type="PROSITE" id="PS51257">
    <property type="entry name" value="PROKAR_LIPOPROTEIN"/>
    <property type="match status" value="1"/>
</dbReference>
<dbReference type="NCBIfam" id="TIGR02516">
    <property type="entry name" value="type_III_yscC"/>
    <property type="match status" value="1"/>
</dbReference>
<keyword evidence="3 4" id="KW-0813">Transport</keyword>
<feature type="domain" description="Type II/III secretion system secretin-like" evidence="6">
    <location>
        <begin position="416"/>
        <end position="574"/>
    </location>
</feature>
<accession>A0A857J8H4</accession>
<feature type="compositionally biased region" description="Low complexity" evidence="5">
    <location>
        <begin position="291"/>
        <end position="300"/>
    </location>
</feature>
<dbReference type="GO" id="GO:0015627">
    <property type="term" value="C:type II protein secretion system complex"/>
    <property type="evidence" value="ECO:0007669"/>
    <property type="project" value="TreeGrafter"/>
</dbReference>
<evidence type="ECO:0000256" key="4">
    <source>
        <dbReference type="RuleBase" id="RU004004"/>
    </source>
</evidence>
<dbReference type="PANTHER" id="PTHR30332:SF5">
    <property type="entry name" value="SPI-1 TYPE 3 SECRETION SYSTEM SECRETIN"/>
    <property type="match status" value="1"/>
</dbReference>
<evidence type="ECO:0000259" key="7">
    <source>
        <dbReference type="Pfam" id="PF03958"/>
    </source>
</evidence>
<dbReference type="InterPro" id="IPR038591">
    <property type="entry name" value="NolW-like_sf"/>
</dbReference>
<name>A0A857J8H4_9BURK</name>
<keyword evidence="3" id="KW-0811">Translocation</keyword>
<feature type="domain" description="NolW-like" evidence="7">
    <location>
        <begin position="119"/>
        <end position="178"/>
    </location>
</feature>
<evidence type="ECO:0000256" key="1">
    <source>
        <dbReference type="ARBA" id="ARBA00004442"/>
    </source>
</evidence>
<evidence type="ECO:0000259" key="6">
    <source>
        <dbReference type="Pfam" id="PF00263"/>
    </source>
</evidence>
<dbReference type="InterPro" id="IPR003522">
    <property type="entry name" value="T3SS_OM_pore_YscC"/>
</dbReference>
<keyword evidence="9" id="KW-1185">Reference proteome</keyword>
<dbReference type="Gene3D" id="3.30.1370.120">
    <property type="match status" value="2"/>
</dbReference>
<dbReference type="GO" id="GO:0030257">
    <property type="term" value="C:type III protein secretion system complex"/>
    <property type="evidence" value="ECO:0007669"/>
    <property type="project" value="UniProtKB-UniRule"/>
</dbReference>
<comment type="function">
    <text evidence="3">Component of the type III secretion system (T3SS), also called injectisome, which is used to inject bacterial effector proteins into eukaryotic host cells. Forms a ring-shaped multimeric structure with an apparent central pore in the outer membrane.</text>
</comment>
<comment type="subunit">
    <text evidence="3">The core secretion machinery of the T3SS is composed of approximately 20 different proteins, including cytoplasmic components, a base, an export apparatus and a needle. This subunit is part of the base, which anchors the injectisome in the bacterial cell envelope. Forms a stable homooligomeric complex.</text>
</comment>
<reference evidence="8 9" key="1">
    <citation type="submission" date="2020-01" db="EMBL/GenBank/DDBJ databases">
        <title>Genome sequencing of strain KACC 21265.</title>
        <authorList>
            <person name="Heo J."/>
            <person name="Kim S.-J."/>
            <person name="Kim J.-S."/>
            <person name="Hong S.-B."/>
            <person name="Kwon S.-W."/>
        </authorList>
    </citation>
    <scope>NUCLEOTIDE SEQUENCE [LARGE SCALE GENOMIC DNA]</scope>
    <source>
        <strain evidence="8 9">KACC 21265</strain>
    </source>
</reference>
<comment type="subcellular location">
    <subcellularLocation>
        <location evidence="1 3 4">Cell outer membrane</location>
    </subcellularLocation>
</comment>
<evidence type="ECO:0000313" key="8">
    <source>
        <dbReference type="EMBL" id="QHJ00018.1"/>
    </source>
</evidence>
<keyword evidence="3" id="KW-0653">Protein transport</keyword>
<organism evidence="8 9">
    <name type="scientific">Xylophilus rhododendri</name>
    <dbReference type="NCBI Taxonomy" id="2697032"/>
    <lineage>
        <taxon>Bacteria</taxon>
        <taxon>Pseudomonadati</taxon>
        <taxon>Pseudomonadota</taxon>
        <taxon>Betaproteobacteria</taxon>
        <taxon>Burkholderiales</taxon>
        <taxon>Xylophilus</taxon>
    </lineage>
</organism>
<dbReference type="HAMAP" id="MF_02219">
    <property type="entry name" value="Type_III_secretin"/>
    <property type="match status" value="1"/>
</dbReference>
<evidence type="ECO:0000313" key="9">
    <source>
        <dbReference type="Proteomes" id="UP000464787"/>
    </source>
</evidence>
<feature type="region of interest" description="Disordered" evidence="5">
    <location>
        <begin position="273"/>
        <end position="314"/>
    </location>
</feature>
<dbReference type="PANTHER" id="PTHR30332">
    <property type="entry name" value="PROBABLE GENERAL SECRETION PATHWAY PROTEIN D"/>
    <property type="match status" value="1"/>
</dbReference>
<dbReference type="Gene3D" id="3.55.50.30">
    <property type="match status" value="1"/>
</dbReference>
<evidence type="ECO:0000256" key="3">
    <source>
        <dbReference type="HAMAP-Rule" id="MF_02219"/>
    </source>
</evidence>
<dbReference type="Proteomes" id="UP000464787">
    <property type="component" value="Chromosome"/>
</dbReference>
<dbReference type="InterPro" id="IPR004846">
    <property type="entry name" value="T2SS/T3SS_dom"/>
</dbReference>
<dbReference type="Pfam" id="PF00263">
    <property type="entry name" value="Secretin"/>
    <property type="match status" value="1"/>
</dbReference>
<feature type="signal peptide" evidence="3">
    <location>
        <begin position="1"/>
        <end position="33"/>
    </location>
</feature>
<dbReference type="GO" id="GO:0030254">
    <property type="term" value="P:protein secretion by the type III secretion system"/>
    <property type="evidence" value="ECO:0007669"/>
    <property type="project" value="UniProtKB-UniRule"/>
</dbReference>
<dbReference type="EMBL" id="CP047650">
    <property type="protein sequence ID" value="QHJ00018.1"/>
    <property type="molecule type" value="Genomic_DNA"/>
</dbReference>
<dbReference type="GO" id="GO:0009279">
    <property type="term" value="C:cell outer membrane"/>
    <property type="evidence" value="ECO:0007669"/>
    <property type="project" value="UniProtKB-SubCell"/>
</dbReference>
<feature type="domain" description="NolW-like" evidence="7">
    <location>
        <begin position="186"/>
        <end position="351"/>
    </location>
</feature>
<dbReference type="PRINTS" id="PR01337">
    <property type="entry name" value="TYPE3OMGPROT"/>
</dbReference>
<evidence type="ECO:0000256" key="5">
    <source>
        <dbReference type="SAM" id="MobiDB-lite"/>
    </source>
</evidence>